<reference evidence="3 4" key="1">
    <citation type="submission" date="2016-10" db="EMBL/GenBank/DDBJ databases">
        <title>The genome of Paramicrosporidium saccamoebae is the missing link in understanding Cryptomycota and Microsporidia evolution.</title>
        <authorList>
            <person name="Quandt C.A."/>
            <person name="Beaudet D."/>
            <person name="Corsaro D."/>
            <person name="Michel R."/>
            <person name="Corradi N."/>
            <person name="James T."/>
        </authorList>
    </citation>
    <scope>NUCLEOTIDE SEQUENCE [LARGE SCALE GENOMIC DNA]</scope>
    <source>
        <strain evidence="3 4">KSL3</strain>
    </source>
</reference>
<dbReference type="AlphaFoldDB" id="A0A2H9TGI9"/>
<comment type="caution">
    <text evidence="3">The sequence shown here is derived from an EMBL/GenBank/DDBJ whole genome shotgun (WGS) entry which is preliminary data.</text>
</comment>
<feature type="non-terminal residue" evidence="3">
    <location>
        <position position="1"/>
    </location>
</feature>
<evidence type="ECO:0000256" key="2">
    <source>
        <dbReference type="SAM" id="MobiDB-lite"/>
    </source>
</evidence>
<feature type="region of interest" description="Disordered" evidence="2">
    <location>
        <begin position="254"/>
        <end position="285"/>
    </location>
</feature>
<feature type="region of interest" description="Disordered" evidence="2">
    <location>
        <begin position="80"/>
        <end position="104"/>
    </location>
</feature>
<feature type="region of interest" description="Disordered" evidence="2">
    <location>
        <begin position="197"/>
        <end position="230"/>
    </location>
</feature>
<gene>
    <name evidence="3" type="ORF">PSACC_03247</name>
</gene>
<protein>
    <submittedName>
        <fullName evidence="3">Uncharacterized protein</fullName>
    </submittedName>
</protein>
<feature type="compositionally biased region" description="Low complexity" evidence="2">
    <location>
        <begin position="215"/>
        <end position="226"/>
    </location>
</feature>
<keyword evidence="1" id="KW-0175">Coiled coil</keyword>
<feature type="coiled-coil region" evidence="1">
    <location>
        <begin position="4"/>
        <end position="38"/>
    </location>
</feature>
<sequence>REVARRVNKHVKDQMKELNDWKERYAVLQTKHEALQHEMLRSQQAFEKKCREWQVIKDTLSQKERLKALLSTIEDAPLKIQGSLHPSSTPIKRDPLDTDNGQSSEDPINFLGDVISTWHEDAVSDLDNTQTASVAVTRKAITPMVTTPTAIAPLKRQSPKFSEAMRSKSERKQAHARDCPCCTKYGLGENCIDSGRKERKRGVKRGPYRARGLLSTESSSPYSEKSCNNLAGQDDAKASEVWNMSDAYGRPMRNARKGVSYKDVGKEEESSSDSDSSDEPVTPKNVVTAKVSTKSLHSALFNMVLSTMHGDFEIPPSYPTLRDLAAVCAEVVDRGCTKVDPEPILFTDPFEAIRKFNNTPTPPPLFRDVPTPPGTPLGFKQQPHYNTVFAPVPLQVQQRYQYAQYSNYLARDV</sequence>
<evidence type="ECO:0000256" key="1">
    <source>
        <dbReference type="SAM" id="Coils"/>
    </source>
</evidence>
<dbReference type="Proteomes" id="UP000240830">
    <property type="component" value="Unassembled WGS sequence"/>
</dbReference>
<keyword evidence="4" id="KW-1185">Reference proteome</keyword>
<feature type="compositionally biased region" description="Basic residues" evidence="2">
    <location>
        <begin position="197"/>
        <end position="208"/>
    </location>
</feature>
<accession>A0A2H9TGI9</accession>
<organism evidence="3 4">
    <name type="scientific">Paramicrosporidium saccamoebae</name>
    <dbReference type="NCBI Taxonomy" id="1246581"/>
    <lineage>
        <taxon>Eukaryota</taxon>
        <taxon>Fungi</taxon>
        <taxon>Fungi incertae sedis</taxon>
        <taxon>Cryptomycota</taxon>
        <taxon>Cryptomycota incertae sedis</taxon>
        <taxon>Paramicrosporidium</taxon>
    </lineage>
</organism>
<name>A0A2H9TGI9_9FUNG</name>
<dbReference type="EMBL" id="MTSL01000201">
    <property type="protein sequence ID" value="PJF16912.1"/>
    <property type="molecule type" value="Genomic_DNA"/>
</dbReference>
<proteinExistence type="predicted"/>
<evidence type="ECO:0000313" key="4">
    <source>
        <dbReference type="Proteomes" id="UP000240830"/>
    </source>
</evidence>
<evidence type="ECO:0000313" key="3">
    <source>
        <dbReference type="EMBL" id="PJF16912.1"/>
    </source>
</evidence>